<organism evidence="6 7">
    <name type="scientific">Pseudoclavibacter chungangensis</name>
    <dbReference type="NCBI Taxonomy" id="587635"/>
    <lineage>
        <taxon>Bacteria</taxon>
        <taxon>Bacillati</taxon>
        <taxon>Actinomycetota</taxon>
        <taxon>Actinomycetes</taxon>
        <taxon>Micrococcales</taxon>
        <taxon>Microbacteriaceae</taxon>
        <taxon>Pseudoclavibacter</taxon>
    </lineage>
</organism>
<dbReference type="PANTHER" id="PTHR47506">
    <property type="entry name" value="TRANSCRIPTIONAL REGULATORY PROTEIN"/>
    <property type="match status" value="1"/>
</dbReference>
<evidence type="ECO:0000313" key="6">
    <source>
        <dbReference type="EMBL" id="KAB1656302.1"/>
    </source>
</evidence>
<dbReference type="PROSITE" id="PS50977">
    <property type="entry name" value="HTH_TETR_2"/>
    <property type="match status" value="1"/>
</dbReference>
<proteinExistence type="predicted"/>
<comment type="caution">
    <text evidence="6">The sequence shown here is derived from an EMBL/GenBank/DDBJ whole genome shotgun (WGS) entry which is preliminary data.</text>
</comment>
<feature type="DNA-binding region" description="H-T-H motif" evidence="4">
    <location>
        <begin position="29"/>
        <end position="48"/>
    </location>
</feature>
<dbReference type="InterPro" id="IPR036271">
    <property type="entry name" value="Tet_transcr_reg_TetR-rel_C_sf"/>
</dbReference>
<dbReference type="PRINTS" id="PR00455">
    <property type="entry name" value="HTHTETR"/>
</dbReference>
<keyword evidence="1" id="KW-0805">Transcription regulation</keyword>
<dbReference type="Gene3D" id="1.10.357.10">
    <property type="entry name" value="Tetracycline Repressor, domain 2"/>
    <property type="match status" value="1"/>
</dbReference>
<reference evidence="6 7" key="1">
    <citation type="submission" date="2019-09" db="EMBL/GenBank/DDBJ databases">
        <title>Phylogeny of genus Pseudoclavibacter and closely related genus.</title>
        <authorList>
            <person name="Li Y."/>
        </authorList>
    </citation>
    <scope>NUCLEOTIDE SEQUENCE [LARGE SCALE GENOMIC DNA]</scope>
    <source>
        <strain evidence="6 7">DSM 23821</strain>
    </source>
</reference>
<dbReference type="EMBL" id="WBJZ01000012">
    <property type="protein sequence ID" value="KAB1656302.1"/>
    <property type="molecule type" value="Genomic_DNA"/>
</dbReference>
<dbReference type="Gene3D" id="1.10.10.60">
    <property type="entry name" value="Homeodomain-like"/>
    <property type="match status" value="1"/>
</dbReference>
<dbReference type="OrthoDB" id="9805134at2"/>
<dbReference type="GO" id="GO:0003677">
    <property type="term" value="F:DNA binding"/>
    <property type="evidence" value="ECO:0007669"/>
    <property type="project" value="UniProtKB-UniRule"/>
</dbReference>
<dbReference type="RefSeq" id="WP_158040828.1">
    <property type="nucleotide sequence ID" value="NZ_JACCFV010000001.1"/>
</dbReference>
<protein>
    <submittedName>
        <fullName evidence="6">TetR/AcrR family transcriptional regulator</fullName>
    </submittedName>
</protein>
<dbReference type="SUPFAM" id="SSF46689">
    <property type="entry name" value="Homeodomain-like"/>
    <property type="match status" value="1"/>
</dbReference>
<dbReference type="Proteomes" id="UP000467240">
    <property type="component" value="Unassembled WGS sequence"/>
</dbReference>
<evidence type="ECO:0000256" key="1">
    <source>
        <dbReference type="ARBA" id="ARBA00023015"/>
    </source>
</evidence>
<keyword evidence="7" id="KW-1185">Reference proteome</keyword>
<dbReference type="PANTHER" id="PTHR47506:SF1">
    <property type="entry name" value="HTH-TYPE TRANSCRIPTIONAL REGULATOR YJDC"/>
    <property type="match status" value="1"/>
</dbReference>
<feature type="domain" description="HTH tetR-type" evidence="5">
    <location>
        <begin position="6"/>
        <end position="66"/>
    </location>
</feature>
<dbReference type="SUPFAM" id="SSF48498">
    <property type="entry name" value="Tetracyclin repressor-like, C-terminal domain"/>
    <property type="match status" value="1"/>
</dbReference>
<dbReference type="InterPro" id="IPR001647">
    <property type="entry name" value="HTH_TetR"/>
</dbReference>
<evidence type="ECO:0000256" key="2">
    <source>
        <dbReference type="ARBA" id="ARBA00023125"/>
    </source>
</evidence>
<dbReference type="Pfam" id="PF00440">
    <property type="entry name" value="TetR_N"/>
    <property type="match status" value="1"/>
</dbReference>
<evidence type="ECO:0000313" key="7">
    <source>
        <dbReference type="Proteomes" id="UP000467240"/>
    </source>
</evidence>
<name>A0A7J5BSZ0_9MICO</name>
<dbReference type="AlphaFoldDB" id="A0A7J5BSZ0"/>
<evidence type="ECO:0000256" key="3">
    <source>
        <dbReference type="ARBA" id="ARBA00023163"/>
    </source>
</evidence>
<keyword evidence="3" id="KW-0804">Transcription</keyword>
<evidence type="ECO:0000259" key="5">
    <source>
        <dbReference type="PROSITE" id="PS50977"/>
    </source>
</evidence>
<keyword evidence="2 4" id="KW-0238">DNA-binding</keyword>
<evidence type="ECO:0000256" key="4">
    <source>
        <dbReference type="PROSITE-ProRule" id="PRU00335"/>
    </source>
</evidence>
<accession>A0A7J5BSZ0</accession>
<gene>
    <name evidence="6" type="ORF">F8O01_10545</name>
</gene>
<dbReference type="InterPro" id="IPR009057">
    <property type="entry name" value="Homeodomain-like_sf"/>
</dbReference>
<sequence>MVRTLAFDRDEVVRSALEVFWRDGYAGASLPTLEGATGLSRSSIYNTFGSKRGLFDAAVQNYLDEVVRPRLRPLRSVTVDRAAILDYLDGLRAVFSRAVGPPGCLLVNAAATPLAADGDVARVIIDYRNELHAAIGNGVRAFLADDSAADADRLTDAVTDLVVAAFALVRVAPDVAIHTLATAHELITRERPA</sequence>